<dbReference type="PROSITE" id="PS51257">
    <property type="entry name" value="PROKAR_LIPOPROTEIN"/>
    <property type="match status" value="1"/>
</dbReference>
<keyword evidence="2" id="KW-0732">Signal</keyword>
<name>A0A4P2QQL4_SORCE</name>
<feature type="signal peptide" evidence="2">
    <location>
        <begin position="1"/>
        <end position="22"/>
    </location>
</feature>
<gene>
    <name evidence="3" type="ORF">SOCE836_043080</name>
</gene>
<feature type="chain" id="PRO_5020678660" description="Secreted protein" evidence="2">
    <location>
        <begin position="23"/>
        <end position="240"/>
    </location>
</feature>
<dbReference type="RefSeq" id="WP_129575823.1">
    <property type="nucleotide sequence ID" value="NZ_CP012672.1"/>
</dbReference>
<feature type="compositionally biased region" description="Gly residues" evidence="1">
    <location>
        <begin position="37"/>
        <end position="50"/>
    </location>
</feature>
<evidence type="ECO:0000313" key="4">
    <source>
        <dbReference type="Proteomes" id="UP000295497"/>
    </source>
</evidence>
<dbReference type="Proteomes" id="UP000295497">
    <property type="component" value="Chromosome"/>
</dbReference>
<evidence type="ECO:0000256" key="2">
    <source>
        <dbReference type="SAM" id="SignalP"/>
    </source>
</evidence>
<proteinExistence type="predicted"/>
<accession>A0A4P2QQL4</accession>
<dbReference type="EMBL" id="CP012672">
    <property type="protein sequence ID" value="AUX32171.1"/>
    <property type="molecule type" value="Genomic_DNA"/>
</dbReference>
<feature type="compositionally biased region" description="Low complexity" evidence="1">
    <location>
        <begin position="51"/>
        <end position="61"/>
    </location>
</feature>
<evidence type="ECO:0000256" key="1">
    <source>
        <dbReference type="SAM" id="MobiDB-lite"/>
    </source>
</evidence>
<organism evidence="3 4">
    <name type="scientific">Sorangium cellulosum</name>
    <name type="common">Polyangium cellulosum</name>
    <dbReference type="NCBI Taxonomy" id="56"/>
    <lineage>
        <taxon>Bacteria</taxon>
        <taxon>Pseudomonadati</taxon>
        <taxon>Myxococcota</taxon>
        <taxon>Polyangia</taxon>
        <taxon>Polyangiales</taxon>
        <taxon>Polyangiaceae</taxon>
        <taxon>Sorangium</taxon>
    </lineage>
</organism>
<evidence type="ECO:0008006" key="5">
    <source>
        <dbReference type="Google" id="ProtNLM"/>
    </source>
</evidence>
<protein>
    <recommendedName>
        <fullName evidence="5">Secreted protein</fullName>
    </recommendedName>
</protein>
<dbReference type="AlphaFoldDB" id="A0A4P2QQL4"/>
<feature type="region of interest" description="Disordered" evidence="1">
    <location>
        <begin position="28"/>
        <end position="72"/>
    </location>
</feature>
<evidence type="ECO:0000313" key="3">
    <source>
        <dbReference type="EMBL" id="AUX32171.1"/>
    </source>
</evidence>
<sequence>MRSRLQSRSTLVVGLSLGVALAACSARGPGTETSAASGGGGGATTGGGDGSSSSGDFDPTGPGVGGSVPLGFTVEPSDLQTIAVAAGQTAPSVSYTAMRMDAPINVGWSVDRGELGAISAGPASTATFTPTGTMGGLVTVRAGLNGETVERNVLIQLTAAQNGADAAIPAQAQQMATDPTQLTLGGGVGGVGGEGLGVAVTSTATLDALEHPASDGGAERLEFFTRTTARYGLEACSRRS</sequence>
<reference evidence="3 4" key="1">
    <citation type="submission" date="2015-09" db="EMBL/GenBank/DDBJ databases">
        <title>Sorangium comparison.</title>
        <authorList>
            <person name="Zaburannyi N."/>
            <person name="Bunk B."/>
            <person name="Overmann J."/>
            <person name="Mueller R."/>
        </authorList>
    </citation>
    <scope>NUCLEOTIDE SEQUENCE [LARGE SCALE GENOMIC DNA]</scope>
    <source>
        <strain evidence="3 4">So ce836</strain>
    </source>
</reference>